<name>A0A9W9V1X5_9EURO</name>
<sequence length="353" mass="38458">MSNLFCCTTIQLTNLPNPDHDKTFTEFTKWALTTIGNLTGSTDPSEASVCIQLVRQVTSGPIESVRYFVGSDKDNFEEVSEDGILDANFLKMNECKSFRCTQHNRIFDLNLFEPSTGSARRWRSSIAKPLRQIENALKDKMSGSGSRSVSGSRSSMRSMGSGEQRTSASYGYGSGMGYGSGWGSHLGAGCGPNWGTGGSMVFVPASTTSTVVAGCNDCGSGLNRNHDHDHNQDQDQDQESDRNPHQDHEIFLPAGETEYADKDNNEDQPVPSSPTLGTEVTQYDNAGSYSPRYETHITSRDDEGAGQSYLNTEDYRCYYSGVSSDDYGSYDCGGGNDTSYDFGNYGDCGGWND</sequence>
<keyword evidence="3" id="KW-1185">Reference proteome</keyword>
<feature type="region of interest" description="Disordered" evidence="1">
    <location>
        <begin position="223"/>
        <end position="247"/>
    </location>
</feature>
<feature type="region of interest" description="Disordered" evidence="1">
    <location>
        <begin position="136"/>
        <end position="167"/>
    </location>
</feature>
<reference evidence="2" key="1">
    <citation type="submission" date="2022-12" db="EMBL/GenBank/DDBJ databases">
        <authorList>
            <person name="Petersen C."/>
        </authorList>
    </citation>
    <scope>NUCLEOTIDE SEQUENCE</scope>
    <source>
        <strain evidence="2">IBT 3081</strain>
    </source>
</reference>
<dbReference type="RefSeq" id="XP_056577279.1">
    <property type="nucleotide sequence ID" value="XM_056726428.1"/>
</dbReference>
<dbReference type="GeneID" id="81465611"/>
<proteinExistence type="predicted"/>
<evidence type="ECO:0000256" key="1">
    <source>
        <dbReference type="SAM" id="MobiDB-lite"/>
    </source>
</evidence>
<reference evidence="2" key="2">
    <citation type="journal article" date="2023" name="IMA Fungus">
        <title>Comparative genomic study of the Penicillium genus elucidates a diverse pangenome and 15 lateral gene transfer events.</title>
        <authorList>
            <person name="Petersen C."/>
            <person name="Sorensen T."/>
            <person name="Nielsen M.R."/>
            <person name="Sondergaard T.E."/>
            <person name="Sorensen J.L."/>
            <person name="Fitzpatrick D.A."/>
            <person name="Frisvad J.C."/>
            <person name="Nielsen K.L."/>
        </authorList>
    </citation>
    <scope>NUCLEOTIDE SEQUENCE</scope>
    <source>
        <strain evidence="2">IBT 3081</strain>
    </source>
</reference>
<feature type="compositionally biased region" description="Low complexity" evidence="1">
    <location>
        <begin position="142"/>
        <end position="167"/>
    </location>
</feature>
<feature type="region of interest" description="Disordered" evidence="1">
    <location>
        <begin position="259"/>
        <end position="291"/>
    </location>
</feature>
<feature type="compositionally biased region" description="Basic and acidic residues" evidence="1">
    <location>
        <begin position="224"/>
        <end position="247"/>
    </location>
</feature>
<dbReference type="OrthoDB" id="10264507at2759"/>
<dbReference type="EMBL" id="JAPZBT010000003">
    <property type="protein sequence ID" value="KAJ5365813.1"/>
    <property type="molecule type" value="Genomic_DNA"/>
</dbReference>
<organism evidence="2 3">
    <name type="scientific">Penicillium concentricum</name>
    <dbReference type="NCBI Taxonomy" id="293559"/>
    <lineage>
        <taxon>Eukaryota</taxon>
        <taxon>Fungi</taxon>
        <taxon>Dikarya</taxon>
        <taxon>Ascomycota</taxon>
        <taxon>Pezizomycotina</taxon>
        <taxon>Eurotiomycetes</taxon>
        <taxon>Eurotiomycetidae</taxon>
        <taxon>Eurotiales</taxon>
        <taxon>Aspergillaceae</taxon>
        <taxon>Penicillium</taxon>
    </lineage>
</organism>
<evidence type="ECO:0000313" key="3">
    <source>
        <dbReference type="Proteomes" id="UP001147752"/>
    </source>
</evidence>
<dbReference type="AlphaFoldDB" id="A0A9W9V1X5"/>
<comment type="caution">
    <text evidence="2">The sequence shown here is derived from an EMBL/GenBank/DDBJ whole genome shotgun (WGS) entry which is preliminary data.</text>
</comment>
<feature type="compositionally biased region" description="Polar residues" evidence="1">
    <location>
        <begin position="273"/>
        <end position="288"/>
    </location>
</feature>
<evidence type="ECO:0000313" key="2">
    <source>
        <dbReference type="EMBL" id="KAJ5365813.1"/>
    </source>
</evidence>
<dbReference type="Proteomes" id="UP001147752">
    <property type="component" value="Unassembled WGS sequence"/>
</dbReference>
<gene>
    <name evidence="2" type="ORF">N7517_008699</name>
</gene>
<protein>
    <submittedName>
        <fullName evidence="2">Uncharacterized protein</fullName>
    </submittedName>
</protein>
<accession>A0A9W9V1X5</accession>